<dbReference type="GO" id="GO:0005634">
    <property type="term" value="C:nucleus"/>
    <property type="evidence" value="ECO:0007669"/>
    <property type="project" value="TreeGrafter"/>
</dbReference>
<dbReference type="EMBL" id="KV427613">
    <property type="protein sequence ID" value="KZT08883.1"/>
    <property type="molecule type" value="Genomic_DNA"/>
</dbReference>
<dbReference type="GeneID" id="63827636"/>
<keyword evidence="4" id="KW-1185">Reference proteome</keyword>
<reference evidence="3 4" key="1">
    <citation type="journal article" date="2016" name="Mol. Biol. Evol.">
        <title>Comparative Genomics of Early-Diverging Mushroom-Forming Fungi Provides Insights into the Origins of Lignocellulose Decay Capabilities.</title>
        <authorList>
            <person name="Nagy L.G."/>
            <person name="Riley R."/>
            <person name="Tritt A."/>
            <person name="Adam C."/>
            <person name="Daum C."/>
            <person name="Floudas D."/>
            <person name="Sun H."/>
            <person name="Yadav J.S."/>
            <person name="Pangilinan J."/>
            <person name="Larsson K.H."/>
            <person name="Matsuura K."/>
            <person name="Barry K."/>
            <person name="Labutti K."/>
            <person name="Kuo R."/>
            <person name="Ohm R.A."/>
            <person name="Bhattacharya S.S."/>
            <person name="Shirouzu T."/>
            <person name="Yoshinaga Y."/>
            <person name="Martin F.M."/>
            <person name="Grigoriev I.V."/>
            <person name="Hibbett D.S."/>
        </authorList>
    </citation>
    <scope>NUCLEOTIDE SEQUENCE [LARGE SCALE GENOMIC DNA]</scope>
    <source>
        <strain evidence="3 4">93-53</strain>
    </source>
</reference>
<dbReference type="GO" id="GO:0043248">
    <property type="term" value="P:proteasome assembly"/>
    <property type="evidence" value="ECO:0007669"/>
    <property type="project" value="InterPro"/>
</dbReference>
<dbReference type="InParanoid" id="A0A165FFB1"/>
<sequence>MESSHRIVPASSSKTASVQDTVNSFGLHDTLRYGPRSLSAEVTANGGTRERLENWEATQDNLKLTMQREMFGLHMPMRLLMERKIVAQNSHMPALPQSNIHLDILMGRDETLDCADFMMPASELSQPLDIHAEMEKKLRM</sequence>
<dbReference type="PANTHER" id="PTHR12828">
    <property type="entry name" value="PROTEASOME MATURATION PROTEIN UMP1"/>
    <property type="match status" value="1"/>
</dbReference>
<evidence type="ECO:0000313" key="3">
    <source>
        <dbReference type="EMBL" id="KZT08883.1"/>
    </source>
</evidence>
<dbReference type="InterPro" id="IPR008012">
    <property type="entry name" value="Ump1"/>
</dbReference>
<dbReference type="Pfam" id="PF05348">
    <property type="entry name" value="UMP1"/>
    <property type="match status" value="1"/>
</dbReference>
<evidence type="ECO:0000256" key="1">
    <source>
        <dbReference type="ARBA" id="ARBA00023186"/>
    </source>
</evidence>
<evidence type="ECO:0000313" key="4">
    <source>
        <dbReference type="Proteomes" id="UP000076871"/>
    </source>
</evidence>
<name>A0A165FFB1_9APHY</name>
<dbReference type="Proteomes" id="UP000076871">
    <property type="component" value="Unassembled WGS sequence"/>
</dbReference>
<organism evidence="3 4">
    <name type="scientific">Laetiporus sulphureus 93-53</name>
    <dbReference type="NCBI Taxonomy" id="1314785"/>
    <lineage>
        <taxon>Eukaryota</taxon>
        <taxon>Fungi</taxon>
        <taxon>Dikarya</taxon>
        <taxon>Basidiomycota</taxon>
        <taxon>Agaricomycotina</taxon>
        <taxon>Agaricomycetes</taxon>
        <taxon>Polyporales</taxon>
        <taxon>Laetiporus</taxon>
    </lineage>
</organism>
<dbReference type="RefSeq" id="XP_040766623.1">
    <property type="nucleotide sequence ID" value="XM_040910607.1"/>
</dbReference>
<accession>A0A165FFB1</accession>
<dbReference type="PANTHER" id="PTHR12828:SF3">
    <property type="entry name" value="PROTEASOME MATURATION PROTEIN"/>
    <property type="match status" value="1"/>
</dbReference>
<evidence type="ECO:0000256" key="2">
    <source>
        <dbReference type="ARBA" id="ARBA00043974"/>
    </source>
</evidence>
<gene>
    <name evidence="3" type="ORF">LAESUDRAFT_735614</name>
</gene>
<keyword evidence="1" id="KW-0143">Chaperone</keyword>
<proteinExistence type="inferred from homology"/>
<dbReference type="GO" id="GO:0000502">
    <property type="term" value="C:proteasome complex"/>
    <property type="evidence" value="ECO:0007669"/>
    <property type="project" value="UniProtKB-KW"/>
</dbReference>
<dbReference type="GO" id="GO:0005737">
    <property type="term" value="C:cytoplasm"/>
    <property type="evidence" value="ECO:0007669"/>
    <property type="project" value="TreeGrafter"/>
</dbReference>
<dbReference type="AlphaFoldDB" id="A0A165FFB1"/>
<keyword evidence="3" id="KW-0647">Proteasome</keyword>
<dbReference type="STRING" id="1314785.A0A165FFB1"/>
<dbReference type="OrthoDB" id="15001at2759"/>
<comment type="similarity">
    <text evidence="2">Belongs to the POMP/UMP1 family.</text>
</comment>
<protein>
    <submittedName>
        <fullName evidence="3">Proteasome maturation factor UMP1</fullName>
    </submittedName>
</protein>